<dbReference type="PROSITE" id="PS50911">
    <property type="entry name" value="CHAP"/>
    <property type="match status" value="1"/>
</dbReference>
<keyword evidence="3" id="KW-0812">Transmembrane</keyword>
<dbReference type="EMBL" id="KY579372">
    <property type="protein sequence ID" value="ARQ19358.1"/>
    <property type="molecule type" value="Genomic_DNA"/>
</dbReference>
<geneLocation type="plasmid" evidence="5">
    <name>unnamed</name>
</geneLocation>
<proteinExistence type="predicted"/>
<protein>
    <submittedName>
        <fullName evidence="5">Putative lytic transglycosylase</fullName>
    </submittedName>
</protein>
<dbReference type="SUPFAM" id="SSF54001">
    <property type="entry name" value="Cysteine proteinases"/>
    <property type="match status" value="1"/>
</dbReference>
<reference evidence="5" key="1">
    <citation type="submission" date="2017-02" db="EMBL/GenBank/DDBJ databases">
        <title>Novel Multiresistance cfr-Encoding Plasmids in Linezolid-Resistant Methicillin-Resistant Staphylococcus epidermidis and Vancomycin-Resistant Enterococcus faecium (VRE): First Report of the Co-location of cfr and optrA in VRE.</title>
        <authorList>
            <person name="Lazaris A."/>
            <person name="Coleman D.C."/>
            <person name="Kearns A."/>
            <person name="Pichon B."/>
            <person name="Kinnevey P.M."/>
            <person name="O'Connell B."/>
            <person name="Brennan G.I."/>
            <person name="Shore A.C."/>
        </authorList>
    </citation>
    <scope>NUCLEOTIDE SEQUENCE</scope>
    <source>
        <strain evidence="5">F120805</strain>
        <plasmid evidence="5">unnamed</plasmid>
    </source>
</reference>
<dbReference type="Gene3D" id="3.90.1720.10">
    <property type="entry name" value="endopeptidase domain like (from Nostoc punctiforme)"/>
    <property type="match status" value="1"/>
</dbReference>
<dbReference type="InterPro" id="IPR007921">
    <property type="entry name" value="CHAP_dom"/>
</dbReference>
<feature type="region of interest" description="Disordered" evidence="2">
    <location>
        <begin position="90"/>
        <end position="110"/>
    </location>
</feature>
<comment type="subcellular location">
    <subcellularLocation>
        <location evidence="1">Cell surface</location>
    </subcellularLocation>
</comment>
<dbReference type="SUPFAM" id="SSF53955">
    <property type="entry name" value="Lysozyme-like"/>
    <property type="match status" value="1"/>
</dbReference>
<keyword evidence="3" id="KW-1133">Transmembrane helix</keyword>
<dbReference type="CDD" id="cd16891">
    <property type="entry name" value="CwlT-like"/>
    <property type="match status" value="1"/>
</dbReference>
<sequence>MGATAAKLLIRYRKPIAKAILGFFVFIVVIFLLVFSNDQTAPSGGLATENQNLSESVLRYKSTVEKYARQYDGMEYVPYILALMQIESGGEGGDPMQSSESLGLPPNTIKDPERSIQRGVEFFVENMKSAINRGSDIKTALQAYNYGGGFVDFVVKNGGTYSFELAKQFSINMSGGEKVPYVNALSTSMGYNYRYNYGNMFYVPKLLEYVNESQASAEGVQNNSNNTGVVQVDVPSEYKNKLRYPRYDGHNYNTSGSYPFGQCTWYAFNRMAQIGKPVDDFMGNGGEWGYKGKALGYKVTNKPKVGTAISFPPGSFGSDPVYGHVAFVEVVNSDGTLLVSECNVVNPGSGTISYRVVPDSIANIASYVE</sequence>
<evidence type="ECO:0000256" key="3">
    <source>
        <dbReference type="SAM" id="Phobius"/>
    </source>
</evidence>
<dbReference type="Pfam" id="PF05257">
    <property type="entry name" value="CHAP"/>
    <property type="match status" value="1"/>
</dbReference>
<feature type="domain" description="Peptidase C51" evidence="4">
    <location>
        <begin position="238"/>
        <end position="369"/>
    </location>
</feature>
<dbReference type="GO" id="GO:0009986">
    <property type="term" value="C:cell surface"/>
    <property type="evidence" value="ECO:0007669"/>
    <property type="project" value="UniProtKB-SubCell"/>
</dbReference>
<evidence type="ECO:0000259" key="4">
    <source>
        <dbReference type="PROSITE" id="PS50911"/>
    </source>
</evidence>
<keyword evidence="5" id="KW-0614">Plasmid</keyword>
<dbReference type="InterPro" id="IPR038765">
    <property type="entry name" value="Papain-like_cys_pep_sf"/>
</dbReference>
<dbReference type="InterPro" id="IPR023346">
    <property type="entry name" value="Lysozyme-like_dom_sf"/>
</dbReference>
<evidence type="ECO:0000256" key="2">
    <source>
        <dbReference type="SAM" id="MobiDB-lite"/>
    </source>
</evidence>
<dbReference type="InterPro" id="IPR047194">
    <property type="entry name" value="CwlT-like_lysozyme"/>
</dbReference>
<keyword evidence="3" id="KW-0472">Membrane</keyword>
<dbReference type="Gene3D" id="1.10.530.10">
    <property type="match status" value="1"/>
</dbReference>
<evidence type="ECO:0000313" key="5">
    <source>
        <dbReference type="EMBL" id="ARQ19358.1"/>
    </source>
</evidence>
<feature type="transmembrane region" description="Helical" evidence="3">
    <location>
        <begin position="16"/>
        <end position="35"/>
    </location>
</feature>
<dbReference type="Pfam" id="PF13702">
    <property type="entry name" value="Lysozyme_like"/>
    <property type="match status" value="1"/>
</dbReference>
<gene>
    <name evidence="5" type="primary">tsrG</name>
</gene>
<dbReference type="RefSeq" id="WP_141062719.1">
    <property type="nucleotide sequence ID" value="NZ_KY579372.1"/>
</dbReference>
<dbReference type="AlphaFoldDB" id="A0A1W7AEZ2"/>
<name>A0A1W7AEZ2_ENTFC</name>
<evidence type="ECO:0000256" key="1">
    <source>
        <dbReference type="ARBA" id="ARBA00004241"/>
    </source>
</evidence>
<organism evidence="5">
    <name type="scientific">Enterococcus faecium</name>
    <name type="common">Streptococcus faecium</name>
    <dbReference type="NCBI Taxonomy" id="1352"/>
    <lineage>
        <taxon>Bacteria</taxon>
        <taxon>Bacillati</taxon>
        <taxon>Bacillota</taxon>
        <taxon>Bacilli</taxon>
        <taxon>Lactobacillales</taxon>
        <taxon>Enterococcaceae</taxon>
        <taxon>Enterococcus</taxon>
    </lineage>
</organism>
<accession>A0A1W7AEZ2</accession>